<evidence type="ECO:0000256" key="1">
    <source>
        <dbReference type="ARBA" id="ARBA00009865"/>
    </source>
</evidence>
<dbReference type="EMBL" id="FOJM01000004">
    <property type="protein sequence ID" value="SFA44491.1"/>
    <property type="molecule type" value="Genomic_DNA"/>
</dbReference>
<gene>
    <name evidence="8" type="ORF">SAMN04488511_104116</name>
</gene>
<dbReference type="Pfam" id="PF04616">
    <property type="entry name" value="Glyco_hydro_43"/>
    <property type="match status" value="2"/>
</dbReference>
<feature type="active site" description="Proton acceptor" evidence="6">
    <location>
        <position position="370"/>
    </location>
</feature>
<dbReference type="PANTHER" id="PTHR43772">
    <property type="entry name" value="ENDO-1,4-BETA-XYLANASE"/>
    <property type="match status" value="1"/>
</dbReference>
<feature type="active site" description="Proton donor" evidence="6">
    <location>
        <position position="539"/>
    </location>
</feature>
<dbReference type="Proteomes" id="UP000198836">
    <property type="component" value="Unassembled WGS sequence"/>
</dbReference>
<keyword evidence="5" id="KW-0326">Glycosidase</keyword>
<evidence type="ECO:0000313" key="8">
    <source>
        <dbReference type="EMBL" id="SFA44491.1"/>
    </source>
</evidence>
<name>A0A1I0SYC1_9SPHI</name>
<evidence type="ECO:0000256" key="2">
    <source>
        <dbReference type="ARBA" id="ARBA00022651"/>
    </source>
</evidence>
<keyword evidence="3" id="KW-0378">Hydrolase</keyword>
<dbReference type="SUPFAM" id="SSF75005">
    <property type="entry name" value="Arabinanase/levansucrase/invertase"/>
    <property type="match status" value="2"/>
</dbReference>
<reference evidence="9" key="1">
    <citation type="submission" date="2016-10" db="EMBL/GenBank/DDBJ databases">
        <authorList>
            <person name="Varghese N."/>
            <person name="Submissions S."/>
        </authorList>
    </citation>
    <scope>NUCLEOTIDE SEQUENCE [LARGE SCALE GENOMIC DNA]</scope>
    <source>
        <strain evidence="9">DSM 18130</strain>
    </source>
</reference>
<evidence type="ECO:0000256" key="6">
    <source>
        <dbReference type="PIRSR" id="PIRSR606710-1"/>
    </source>
</evidence>
<evidence type="ECO:0000256" key="3">
    <source>
        <dbReference type="ARBA" id="ARBA00022801"/>
    </source>
</evidence>
<dbReference type="PANTHER" id="PTHR43772:SF2">
    <property type="entry name" value="PUTATIVE (AFU_ORTHOLOGUE AFUA_2G04480)-RELATED"/>
    <property type="match status" value="1"/>
</dbReference>
<keyword evidence="2" id="KW-0858">Xylan degradation</keyword>
<dbReference type="CDD" id="cd18618">
    <property type="entry name" value="GH43_Xsa43E-like"/>
    <property type="match status" value="1"/>
</dbReference>
<comment type="similarity">
    <text evidence="1">Belongs to the glycosyl hydrolase 43 family.</text>
</comment>
<accession>A0A1I0SYC1</accession>
<dbReference type="GO" id="GO:0045493">
    <property type="term" value="P:xylan catabolic process"/>
    <property type="evidence" value="ECO:0007669"/>
    <property type="project" value="UniProtKB-KW"/>
</dbReference>
<evidence type="ECO:0000256" key="4">
    <source>
        <dbReference type="ARBA" id="ARBA00023277"/>
    </source>
</evidence>
<dbReference type="InterPro" id="IPR023296">
    <property type="entry name" value="Glyco_hydro_beta-prop_sf"/>
</dbReference>
<feature type="site" description="Important for catalytic activity, responsible for pKa modulation of the active site Glu and correct orientation of both the proton donor and substrate" evidence="7">
    <location>
        <position position="491"/>
    </location>
</feature>
<evidence type="ECO:0000313" key="9">
    <source>
        <dbReference type="Proteomes" id="UP000198836"/>
    </source>
</evidence>
<dbReference type="InterPro" id="IPR052176">
    <property type="entry name" value="Glycosyl_Hydrlase_43_Enz"/>
</dbReference>
<sequence>MKFYSKCMLIIVALAIVFFKCFSQEVKYPNKFEGYLFAYFEGSGPGNVQEQLRFAVCSDGINWYALNQNDPVIKSDTISNSGGIRDPHILRKEDASGFYITATDMNTHKNGWAKNTGIVMLKSSDLGHWSHSAVDLAKEYPATFAKVKWVWAPQTIYDPIAKKYLVYFTIRFEDDDKLDFYCAYANQDFTGFEKEPTLMFSPKFGGIDGDIIFKDGIYHFFYKGNTKVDGKEVKNGIQQATSRSLQGPWVEDFKYLDAYAGTGTPVEGSSIFKLNNSPDYVLMYDLYTKGRYEYQKSTDLFNFSDAPLSFTKNFFPRHGSVIGISGQEARYLNSIWKGVPGELLIPKLFGDRFQFVAEGNPIITHQYTADPAAIVDQGTLWLFTGHDAGGKQKTFKMEDWSVFSTTDMKNWTQYPVPLKLSDFSWAKGGDAYAGQVIKRNGKYYWYISTNALGIGVAVSDRPEGPYKDAIGKPLLTNKDCYDSKNYWACIDPTVFVDKKGQGWIFWGNSECYYAKLKENMIEIDGAVKRINFEGFNFTEAPWIHEEKGIYYLSYATGFPEKIAYATSKSLEGPWRYQGILNEVAGNSDTNHQAIVKFKNKWYFFYHNGAMQPGGGSNNRSVCIDEIFYNKDGTLKRVIMTSEGVGKR</sequence>
<keyword evidence="2" id="KW-0624">Polysaccharide degradation</keyword>
<dbReference type="AlphaFoldDB" id="A0A1I0SYC1"/>
<proteinExistence type="inferred from homology"/>
<dbReference type="GO" id="GO:0004553">
    <property type="term" value="F:hydrolase activity, hydrolyzing O-glycosyl compounds"/>
    <property type="evidence" value="ECO:0007669"/>
    <property type="project" value="InterPro"/>
</dbReference>
<dbReference type="STRING" id="332999.SAMN04488511_104116"/>
<protein>
    <submittedName>
        <fullName evidence="8">Beta-xylosidase</fullName>
    </submittedName>
</protein>
<dbReference type="CDD" id="cd08983">
    <property type="entry name" value="GH43_Bt3655-like"/>
    <property type="match status" value="1"/>
</dbReference>
<organism evidence="8 9">
    <name type="scientific">Pedobacter suwonensis</name>
    <dbReference type="NCBI Taxonomy" id="332999"/>
    <lineage>
        <taxon>Bacteria</taxon>
        <taxon>Pseudomonadati</taxon>
        <taxon>Bacteroidota</taxon>
        <taxon>Sphingobacteriia</taxon>
        <taxon>Sphingobacteriales</taxon>
        <taxon>Sphingobacteriaceae</taxon>
        <taxon>Pedobacter</taxon>
    </lineage>
</organism>
<keyword evidence="4" id="KW-0119">Carbohydrate metabolism</keyword>
<keyword evidence="9" id="KW-1185">Reference proteome</keyword>
<evidence type="ECO:0000256" key="7">
    <source>
        <dbReference type="PIRSR" id="PIRSR606710-2"/>
    </source>
</evidence>
<dbReference type="Gene3D" id="2.115.10.20">
    <property type="entry name" value="Glycosyl hydrolase domain, family 43"/>
    <property type="match status" value="2"/>
</dbReference>
<dbReference type="InterPro" id="IPR006710">
    <property type="entry name" value="Glyco_hydro_43"/>
</dbReference>
<evidence type="ECO:0000256" key="5">
    <source>
        <dbReference type="ARBA" id="ARBA00023295"/>
    </source>
</evidence>